<dbReference type="PANTHER" id="PTHR21237:SF23">
    <property type="entry name" value="GRPE PROTEIN HOMOLOG, MITOCHONDRIAL"/>
    <property type="match status" value="1"/>
</dbReference>
<dbReference type="SUPFAM" id="SSF51064">
    <property type="entry name" value="Head domain of nucleotide exchange factor GrpE"/>
    <property type="match status" value="1"/>
</dbReference>
<sequence>MGIKKGPVSKLKEAYLELFKEYEAYCGRKEGEIRELKCLSALPLLQSLIPILDDFERALANGEKGNPERRTWLDGIRLVYNNLKKALSDFGVEEYSLLGQEFDPRLGEAVDFVNREDLKPLIVVEELAKGYSFRGKVLRPAKVIVNKEGKSEK</sequence>
<dbReference type="Gene3D" id="2.30.22.10">
    <property type="entry name" value="Head domain of nucleotide exchange factor GrpE"/>
    <property type="match status" value="1"/>
</dbReference>
<proteinExistence type="inferred from homology"/>
<evidence type="ECO:0000256" key="1">
    <source>
        <dbReference type="ARBA" id="ARBA00009054"/>
    </source>
</evidence>
<keyword evidence="3" id="KW-0963">Cytoplasm</keyword>
<dbReference type="GO" id="GO:0042803">
    <property type="term" value="F:protein homodimerization activity"/>
    <property type="evidence" value="ECO:0007669"/>
    <property type="project" value="InterPro"/>
</dbReference>
<dbReference type="SUPFAM" id="SSF58014">
    <property type="entry name" value="Coiled-coil domain of nucleotide exchange factor GrpE"/>
    <property type="match status" value="1"/>
</dbReference>
<evidence type="ECO:0000256" key="4">
    <source>
        <dbReference type="RuleBase" id="RU004478"/>
    </source>
</evidence>
<dbReference type="InterPro" id="IPR013805">
    <property type="entry name" value="GrpE_CC"/>
</dbReference>
<organism evidence="5">
    <name type="scientific">candidate division WOR-3 bacterium</name>
    <dbReference type="NCBI Taxonomy" id="2052148"/>
    <lineage>
        <taxon>Bacteria</taxon>
        <taxon>Bacteria division WOR-3</taxon>
    </lineage>
</organism>
<dbReference type="GO" id="GO:0006457">
    <property type="term" value="P:protein folding"/>
    <property type="evidence" value="ECO:0007669"/>
    <property type="project" value="InterPro"/>
</dbReference>
<dbReference type="AlphaFoldDB" id="A0A7C3YS65"/>
<dbReference type="GO" id="GO:0051082">
    <property type="term" value="F:unfolded protein binding"/>
    <property type="evidence" value="ECO:0007669"/>
    <property type="project" value="TreeGrafter"/>
</dbReference>
<protein>
    <recommendedName>
        <fullName evidence="3">Protein GrpE</fullName>
    </recommendedName>
    <alternativeName>
        <fullName evidence="3">HSP-70 cofactor</fullName>
    </alternativeName>
</protein>
<dbReference type="InterPro" id="IPR009012">
    <property type="entry name" value="GrpE_head"/>
</dbReference>
<dbReference type="GO" id="GO:0000774">
    <property type="term" value="F:adenyl-nucleotide exchange factor activity"/>
    <property type="evidence" value="ECO:0007669"/>
    <property type="project" value="InterPro"/>
</dbReference>
<keyword evidence="3" id="KW-0346">Stress response</keyword>
<dbReference type="EMBL" id="DTMQ01000014">
    <property type="protein sequence ID" value="HGE98853.1"/>
    <property type="molecule type" value="Genomic_DNA"/>
</dbReference>
<dbReference type="Pfam" id="PF01025">
    <property type="entry name" value="GrpE"/>
    <property type="match status" value="1"/>
</dbReference>
<name>A0A7C3YS65_UNCW3</name>
<gene>
    <name evidence="3" type="primary">grpE</name>
    <name evidence="5" type="ORF">ENX07_02110</name>
</gene>
<evidence type="ECO:0000256" key="2">
    <source>
        <dbReference type="ARBA" id="ARBA00023186"/>
    </source>
</evidence>
<dbReference type="GO" id="GO:0051087">
    <property type="term" value="F:protein-folding chaperone binding"/>
    <property type="evidence" value="ECO:0007669"/>
    <property type="project" value="InterPro"/>
</dbReference>
<dbReference type="InterPro" id="IPR000740">
    <property type="entry name" value="GrpE"/>
</dbReference>
<dbReference type="CDD" id="cd00446">
    <property type="entry name" value="GrpE"/>
    <property type="match status" value="1"/>
</dbReference>
<dbReference type="PANTHER" id="PTHR21237">
    <property type="entry name" value="GRPE PROTEIN"/>
    <property type="match status" value="1"/>
</dbReference>
<comment type="function">
    <text evidence="3">Participates actively in the response to hyperosmotic and heat shock by preventing the aggregation of stress-denatured proteins, in association with DnaK and GrpE. It is the nucleotide exchange factor for DnaK and may function as a thermosensor. Unfolded proteins bind initially to DnaJ; upon interaction with the DnaJ-bound protein, DnaK hydrolyzes its bound ATP, resulting in the formation of a stable complex. GrpE releases ADP from DnaK; ATP binding to DnaK triggers the release of the substrate protein, thus completing the reaction cycle. Several rounds of ATP-dependent interactions between DnaJ, DnaK and GrpE are required for fully efficient folding.</text>
</comment>
<dbReference type="GO" id="GO:0005737">
    <property type="term" value="C:cytoplasm"/>
    <property type="evidence" value="ECO:0007669"/>
    <property type="project" value="UniProtKB-SubCell"/>
</dbReference>
<accession>A0A7C3YS65</accession>
<comment type="similarity">
    <text evidence="1 3 4">Belongs to the GrpE family.</text>
</comment>
<comment type="subcellular location">
    <subcellularLocation>
        <location evidence="3">Cytoplasm</location>
    </subcellularLocation>
</comment>
<comment type="subunit">
    <text evidence="3">Homodimer.</text>
</comment>
<keyword evidence="2 3" id="KW-0143">Chaperone</keyword>
<comment type="caution">
    <text evidence="5">The sequence shown here is derived from an EMBL/GenBank/DDBJ whole genome shotgun (WGS) entry which is preliminary data.</text>
</comment>
<dbReference type="PRINTS" id="PR00773">
    <property type="entry name" value="GRPEPROTEIN"/>
</dbReference>
<evidence type="ECO:0000256" key="3">
    <source>
        <dbReference type="HAMAP-Rule" id="MF_01151"/>
    </source>
</evidence>
<dbReference type="Gene3D" id="3.90.20.20">
    <property type="match status" value="1"/>
</dbReference>
<reference evidence="5" key="1">
    <citation type="journal article" date="2020" name="mSystems">
        <title>Genome- and Community-Level Interaction Insights into Carbon Utilization and Element Cycling Functions of Hydrothermarchaeota in Hydrothermal Sediment.</title>
        <authorList>
            <person name="Zhou Z."/>
            <person name="Liu Y."/>
            <person name="Xu W."/>
            <person name="Pan J."/>
            <person name="Luo Z.H."/>
            <person name="Li M."/>
        </authorList>
    </citation>
    <scope>NUCLEOTIDE SEQUENCE [LARGE SCALE GENOMIC DNA]</scope>
    <source>
        <strain evidence="5">SpSt-906</strain>
    </source>
</reference>
<evidence type="ECO:0000313" key="5">
    <source>
        <dbReference type="EMBL" id="HGE98853.1"/>
    </source>
</evidence>
<dbReference type="HAMAP" id="MF_01151">
    <property type="entry name" value="GrpE"/>
    <property type="match status" value="1"/>
</dbReference>